<dbReference type="InterPro" id="IPR003386">
    <property type="entry name" value="LACT/PDAT_acylTrfase"/>
</dbReference>
<dbReference type="SUPFAM" id="SSF49384">
    <property type="entry name" value="Carbohydrate-binding domain"/>
    <property type="match status" value="2"/>
</dbReference>
<dbReference type="InterPro" id="IPR036465">
    <property type="entry name" value="vWFA_dom_sf"/>
</dbReference>
<evidence type="ECO:0000259" key="3">
    <source>
        <dbReference type="PROSITE" id="PS51173"/>
    </source>
</evidence>
<dbReference type="GO" id="GO:0030247">
    <property type="term" value="F:polysaccharide binding"/>
    <property type="evidence" value="ECO:0007669"/>
    <property type="project" value="UniProtKB-UniRule"/>
</dbReference>
<dbReference type="GO" id="GO:0006629">
    <property type="term" value="P:lipid metabolic process"/>
    <property type="evidence" value="ECO:0007669"/>
    <property type="project" value="InterPro"/>
</dbReference>
<keyword evidence="4" id="KW-0012">Acyltransferase</keyword>
<protein>
    <submittedName>
        <fullName evidence="4">Lecithin:cholesterol acyltransferase</fullName>
    </submittedName>
</protein>
<dbReference type="PROSITE" id="PS51173">
    <property type="entry name" value="CBM2"/>
    <property type="match status" value="1"/>
</dbReference>
<dbReference type="InterPro" id="IPR001919">
    <property type="entry name" value="CBD2"/>
</dbReference>
<evidence type="ECO:0000256" key="1">
    <source>
        <dbReference type="SAM" id="SignalP"/>
    </source>
</evidence>
<sequence length="1035" mass="115055">MKKGMKKIISFILTLSLLLSFSLTNNDSVVHAKTEEAEEDLEALLGEEEYECENIGFDDDSIAAQTASSDIESDTIRDTVLILDASGSMNGTPVSTMKSAAVKFCNTVLEASGANRVAIVVYGSDVKGRMNFSSDLSQLTTFIESIGASGGTNITSALIAAKSIMDSYSSADAIKNMLILTDGLPQSGLSQANGKYNSIGPKYSYPYANYAYKYYVDNLQDNYNVYALGFFHSISSSYLPFVKQFLSDIQNKGYYQVTNADELEFTFGDIAEEITKPETDCPIIIVPGEMGSQLYSDTEKVWDPSLLQVINPLFRLDDYLSINKVLNVHNYDYDANGQATPVNQALLSEGSREYGATSLYKNLVDGIIDKFTDTKGNHIRNVYFYSYDFRYGNTDSAKGLSQYISDILADNPEFKQVDIVAHSMGGLVTSSYVKNYGSEKIRKVITAGTPFEGAPKWQTSVLTYQVLDNFLADLALVSLGGLTKSCKASFPAFAELAPTESYFKANDTLFTQYSGKLERVGFLKWNKIFNSLDLDSYHAINRIIFNDNYDKALSFYKDIKNDAGYDALADLDDSYFAIGINQKTISGIVFNSATTLSSLSVDDLVYETKGDGIVPYDSSTMIKQLESLPNGRVSYFSTSHTGLIAKNTSDENSVKAFDWILDILSTGSSKVANDPVKPKGHLVIRIACPVDVNITKNGETLSSDSNDIQNQTSYGVLDLIGENGDIKMLCLDDAADYNIIMNGTGKGTMDYSIRYFDSEDQLVNEYKFTDLPITEDTVITTGSDQSDMALHIDENNDGIVDYDFSSGNYLGHGTMEKISDTSYVYNSDIMEVKYEITDQYDNIYHVNTSIKNKTDETIHDWILAFDSTDKIDKIWDGIIDENKDGTVIRNAKYNQDIKPGETVSFVYMSTFTDKINIPTYFYLLNQLTSSDINSYQATYQIDSDWTTGYNASVILTNKTEETIEDWRVEFDFTDKIDDVWGAKLVSSEDGHYVLENEEFKQNIEPGQAIIIGFTVSSREEACEPTNFILNNITKK</sequence>
<dbReference type="SUPFAM" id="SSF53300">
    <property type="entry name" value="vWA-like"/>
    <property type="match status" value="1"/>
</dbReference>
<dbReference type="RefSeq" id="WP_110290004.1">
    <property type="nucleotide sequence ID" value="NZ_QICS01000001.1"/>
</dbReference>
<gene>
    <name evidence="4" type="ORF">C8E03_101147</name>
</gene>
<dbReference type="Gene3D" id="3.40.50.410">
    <property type="entry name" value="von Willebrand factor, type A domain"/>
    <property type="match status" value="1"/>
</dbReference>
<dbReference type="Gene3D" id="3.40.50.1820">
    <property type="entry name" value="alpha/beta hydrolase"/>
    <property type="match status" value="1"/>
</dbReference>
<proteinExistence type="predicted"/>
<dbReference type="Proteomes" id="UP000247523">
    <property type="component" value="Unassembled WGS sequence"/>
</dbReference>
<dbReference type="InterPro" id="IPR029058">
    <property type="entry name" value="AB_hydrolase_fold"/>
</dbReference>
<evidence type="ECO:0000259" key="2">
    <source>
        <dbReference type="PROSITE" id="PS50234"/>
    </source>
</evidence>
<dbReference type="GO" id="GO:0008374">
    <property type="term" value="F:O-acyltransferase activity"/>
    <property type="evidence" value="ECO:0007669"/>
    <property type="project" value="InterPro"/>
</dbReference>
<dbReference type="GO" id="GO:0004553">
    <property type="term" value="F:hydrolase activity, hydrolyzing O-glycosyl compounds"/>
    <property type="evidence" value="ECO:0007669"/>
    <property type="project" value="InterPro"/>
</dbReference>
<dbReference type="Pfam" id="PF13519">
    <property type="entry name" value="VWA_2"/>
    <property type="match status" value="1"/>
</dbReference>
<name>A0A318F0V5_9FIRM</name>
<dbReference type="SMART" id="SM00327">
    <property type="entry name" value="VWA"/>
    <property type="match status" value="1"/>
</dbReference>
<keyword evidence="4" id="KW-0808">Transferase</keyword>
<dbReference type="InterPro" id="IPR008965">
    <property type="entry name" value="CBM2/CBM3_carb-bd_dom_sf"/>
</dbReference>
<dbReference type="Pfam" id="PF02450">
    <property type="entry name" value="LCAT"/>
    <property type="match status" value="1"/>
</dbReference>
<dbReference type="SMART" id="SM00637">
    <property type="entry name" value="CBD_II"/>
    <property type="match status" value="2"/>
</dbReference>
<dbReference type="PANTHER" id="PTHR11440">
    <property type="entry name" value="LECITHIN-CHOLESTEROL ACYLTRANSFERASE-RELATED"/>
    <property type="match status" value="1"/>
</dbReference>
<dbReference type="AlphaFoldDB" id="A0A318F0V5"/>
<dbReference type="EMBL" id="QICS01000001">
    <property type="protein sequence ID" value="PXV95518.1"/>
    <property type="molecule type" value="Genomic_DNA"/>
</dbReference>
<feature type="chain" id="PRO_5016252148" evidence="1">
    <location>
        <begin position="33"/>
        <end position="1035"/>
    </location>
</feature>
<dbReference type="Gene3D" id="2.60.40.290">
    <property type="match status" value="2"/>
</dbReference>
<dbReference type="SUPFAM" id="SSF53474">
    <property type="entry name" value="alpha/beta-Hydrolases"/>
    <property type="match status" value="1"/>
</dbReference>
<feature type="signal peptide" evidence="1">
    <location>
        <begin position="1"/>
        <end position="32"/>
    </location>
</feature>
<feature type="domain" description="CBM2" evidence="3">
    <location>
        <begin position="928"/>
        <end position="1035"/>
    </location>
</feature>
<accession>A0A318F0V5</accession>
<dbReference type="GO" id="GO:0005975">
    <property type="term" value="P:carbohydrate metabolic process"/>
    <property type="evidence" value="ECO:0007669"/>
    <property type="project" value="InterPro"/>
</dbReference>
<feature type="domain" description="VWFA" evidence="2">
    <location>
        <begin position="78"/>
        <end position="274"/>
    </location>
</feature>
<dbReference type="PROSITE" id="PS50234">
    <property type="entry name" value="VWFA"/>
    <property type="match status" value="1"/>
</dbReference>
<comment type="caution">
    <text evidence="4">The sequence shown here is derived from an EMBL/GenBank/DDBJ whole genome shotgun (WGS) entry which is preliminary data.</text>
</comment>
<evidence type="ECO:0000313" key="5">
    <source>
        <dbReference type="Proteomes" id="UP000247523"/>
    </source>
</evidence>
<dbReference type="Pfam" id="PF00553">
    <property type="entry name" value="CBM_2"/>
    <property type="match status" value="2"/>
</dbReference>
<reference evidence="4 5" key="1">
    <citation type="submission" date="2018-05" db="EMBL/GenBank/DDBJ databases">
        <title>Genomic Encyclopedia of Type Strains, Phase IV (KMG-IV): sequencing the most valuable type-strain genomes for metagenomic binning, comparative biology and taxonomic classification.</title>
        <authorList>
            <person name="Goeker M."/>
        </authorList>
    </citation>
    <scope>NUCLEOTIDE SEQUENCE [LARGE SCALE GENOMIC DNA]</scope>
    <source>
        <strain evidence="4 5">DSM 28816</strain>
    </source>
</reference>
<evidence type="ECO:0000313" key="4">
    <source>
        <dbReference type="EMBL" id="PXV95518.1"/>
    </source>
</evidence>
<dbReference type="InterPro" id="IPR002035">
    <property type="entry name" value="VWF_A"/>
</dbReference>
<keyword evidence="1" id="KW-0732">Signal</keyword>
<dbReference type="InterPro" id="IPR012291">
    <property type="entry name" value="CBM2_carb-bd_dom_sf"/>
</dbReference>
<organism evidence="4 5">
    <name type="scientific">Lachnotalea glycerini</name>
    <dbReference type="NCBI Taxonomy" id="1763509"/>
    <lineage>
        <taxon>Bacteria</taxon>
        <taxon>Bacillati</taxon>
        <taxon>Bacillota</taxon>
        <taxon>Clostridia</taxon>
        <taxon>Lachnospirales</taxon>
        <taxon>Lachnospiraceae</taxon>
        <taxon>Lachnotalea</taxon>
    </lineage>
</organism>
<dbReference type="CDD" id="cd00198">
    <property type="entry name" value="vWFA"/>
    <property type="match status" value="1"/>
</dbReference>